<protein>
    <submittedName>
        <fullName evidence="2">Uncharacterized protein</fullName>
    </submittedName>
</protein>
<organism evidence="2 3">
    <name type="scientific">Streptosporangium lutulentum</name>
    <dbReference type="NCBI Taxonomy" id="1461250"/>
    <lineage>
        <taxon>Bacteria</taxon>
        <taxon>Bacillati</taxon>
        <taxon>Actinomycetota</taxon>
        <taxon>Actinomycetes</taxon>
        <taxon>Streptosporangiales</taxon>
        <taxon>Streptosporangiaceae</taxon>
        <taxon>Streptosporangium</taxon>
    </lineage>
</organism>
<feature type="compositionally biased region" description="Basic and acidic residues" evidence="1">
    <location>
        <begin position="47"/>
        <end position="63"/>
    </location>
</feature>
<gene>
    <name evidence="2" type="ORF">J2853_009320</name>
</gene>
<proteinExistence type="predicted"/>
<feature type="region of interest" description="Disordered" evidence="1">
    <location>
        <begin position="1"/>
        <end position="138"/>
    </location>
</feature>
<dbReference type="EMBL" id="JAUSQU010000001">
    <property type="protein sequence ID" value="MDP9850109.1"/>
    <property type="molecule type" value="Genomic_DNA"/>
</dbReference>
<comment type="caution">
    <text evidence="2">The sequence shown here is derived from an EMBL/GenBank/DDBJ whole genome shotgun (WGS) entry which is preliminary data.</text>
</comment>
<feature type="compositionally biased region" description="Basic and acidic residues" evidence="1">
    <location>
        <begin position="1"/>
        <end position="36"/>
    </location>
</feature>
<accession>A0ABT9QTM7</accession>
<reference evidence="2 3" key="1">
    <citation type="submission" date="2023-07" db="EMBL/GenBank/DDBJ databases">
        <title>Sequencing the genomes of 1000 actinobacteria strains.</title>
        <authorList>
            <person name="Klenk H.-P."/>
        </authorList>
    </citation>
    <scope>NUCLEOTIDE SEQUENCE [LARGE SCALE GENOMIC DNA]</scope>
    <source>
        <strain evidence="2 3">DSM 46740</strain>
    </source>
</reference>
<sequence length="138" mass="14941">MSNKRRPEDASPHGKKGEEEHHGSSPDVGRASEEVIRSGNRAFAPPPEEKRPERVVSKQERRGVSPTDTEATSPLGVGVSTSRRAEKIAARESEKGRETRGVDEKTGRPHGVSTPEDSTGVKPQETVDEESPHLTQGS</sequence>
<keyword evidence="3" id="KW-1185">Reference proteome</keyword>
<dbReference type="Proteomes" id="UP001225356">
    <property type="component" value="Unassembled WGS sequence"/>
</dbReference>
<name>A0ABT9QTM7_9ACTN</name>
<dbReference type="RefSeq" id="WP_307568337.1">
    <property type="nucleotide sequence ID" value="NZ_JAUSQU010000001.1"/>
</dbReference>
<feature type="compositionally biased region" description="Basic and acidic residues" evidence="1">
    <location>
        <begin position="83"/>
        <end position="107"/>
    </location>
</feature>
<evidence type="ECO:0000256" key="1">
    <source>
        <dbReference type="SAM" id="MobiDB-lite"/>
    </source>
</evidence>
<evidence type="ECO:0000313" key="2">
    <source>
        <dbReference type="EMBL" id="MDP9850109.1"/>
    </source>
</evidence>
<evidence type="ECO:0000313" key="3">
    <source>
        <dbReference type="Proteomes" id="UP001225356"/>
    </source>
</evidence>